<organism evidence="1 2">
    <name type="scientific">Solidesulfovibrio fructosivorans JJ]</name>
    <dbReference type="NCBI Taxonomy" id="596151"/>
    <lineage>
        <taxon>Bacteria</taxon>
        <taxon>Pseudomonadati</taxon>
        <taxon>Thermodesulfobacteriota</taxon>
        <taxon>Desulfovibrionia</taxon>
        <taxon>Desulfovibrionales</taxon>
        <taxon>Desulfovibrionaceae</taxon>
        <taxon>Solidesulfovibrio</taxon>
    </lineage>
</organism>
<protein>
    <submittedName>
        <fullName evidence="1">Uncharacterized protein</fullName>
    </submittedName>
</protein>
<keyword evidence="2" id="KW-1185">Reference proteome</keyword>
<evidence type="ECO:0000313" key="1">
    <source>
        <dbReference type="EMBL" id="EFL50832.1"/>
    </source>
</evidence>
<accession>E1JXQ9</accession>
<reference evidence="1 2" key="1">
    <citation type="submission" date="2010-08" db="EMBL/GenBank/DDBJ databases">
        <title>The draft genome of Desulfovibrio fructosovorans JJ.</title>
        <authorList>
            <consortium name="US DOE Joint Genome Institute (JGI-PGF)"/>
            <person name="Lucas S."/>
            <person name="Copeland A."/>
            <person name="Lapidus A."/>
            <person name="Cheng J.-F."/>
            <person name="Bruce D."/>
            <person name="Goodwin L."/>
            <person name="Pitluck S."/>
            <person name="Land M.L."/>
            <person name="Hauser L."/>
            <person name="Chang Y.-J."/>
            <person name="Jeffries C."/>
            <person name="Wall J.D."/>
            <person name="Stahl D.A."/>
            <person name="Arkin A.P."/>
            <person name="Dehal P."/>
            <person name="Stolyar S.M."/>
            <person name="Hazen T.C."/>
            <person name="Woyke T.J."/>
        </authorList>
    </citation>
    <scope>NUCLEOTIDE SEQUENCE [LARGE SCALE GENOMIC DNA]</scope>
    <source>
        <strain evidence="1 2">JJ</strain>
    </source>
</reference>
<dbReference type="OrthoDB" id="5634270at2"/>
<dbReference type="Proteomes" id="UP000006250">
    <property type="component" value="Unassembled WGS sequence"/>
</dbReference>
<proteinExistence type="predicted"/>
<dbReference type="EMBL" id="AECZ01000015">
    <property type="protein sequence ID" value="EFL50832.1"/>
    <property type="molecule type" value="Genomic_DNA"/>
</dbReference>
<evidence type="ECO:0000313" key="2">
    <source>
        <dbReference type="Proteomes" id="UP000006250"/>
    </source>
</evidence>
<gene>
    <name evidence="1" type="ORF">DesfrDRAFT_2408</name>
</gene>
<dbReference type="AlphaFoldDB" id="E1JXQ9"/>
<comment type="caution">
    <text evidence="1">The sequence shown here is derived from an EMBL/GenBank/DDBJ whole genome shotgun (WGS) entry which is preliminary data.</text>
</comment>
<sequence>MTTIAESKNHVLLLAYTPCNLIMGFAAHHTVAPNAILDVLYCGATDKNELFIRQLADTCPSIASITFLSWERLEKMASSSYPLTARWALPLTKGWLERRAGERLKSVCPTPWYDIVFYPHDAVGQALGLARAAWPMASFVWIGDSFGIFVEKKAHFDLLGLRVVKHPFLREIKPSQATACLPVDQSGYALKDIPLTTISRQTILEILHLIHDSLPELTGYLEDLRHRHAGRTEIFLMTENHAELGYITLKQECAMYADLLVQYASKGSVVYVKPHPGEIFERHEPLITAIAGHCDIVTISPHFRSIPVELMFELILNCELCISMSNPRLSLKFLYNKDVLNPAEPQFVERWFDPASWRLYNDSYLLYENPREALRTWDGQGVLWSGDLPDRV</sequence>
<dbReference type="RefSeq" id="WP_005994188.1">
    <property type="nucleotide sequence ID" value="NZ_AECZ01000015.1"/>
</dbReference>
<name>E1JXQ9_SOLFR</name>